<dbReference type="GeneID" id="20642349"/>
<proteinExistence type="predicted"/>
<dbReference type="InParanoid" id="G4ZVI0"/>
<evidence type="ECO:0000313" key="1">
    <source>
        <dbReference type="EMBL" id="EGZ12219.1"/>
    </source>
</evidence>
<gene>
    <name evidence="1" type="ORF">PHYSODRAFT_303954</name>
</gene>
<dbReference type="KEGG" id="psoj:PHYSODRAFT_303954"/>
<reference evidence="1 2" key="1">
    <citation type="journal article" date="2006" name="Science">
        <title>Phytophthora genome sequences uncover evolutionary origins and mechanisms of pathogenesis.</title>
        <authorList>
            <person name="Tyler B.M."/>
            <person name="Tripathy S."/>
            <person name="Zhang X."/>
            <person name="Dehal P."/>
            <person name="Jiang R.H."/>
            <person name="Aerts A."/>
            <person name="Arredondo F.D."/>
            <person name="Baxter L."/>
            <person name="Bensasson D."/>
            <person name="Beynon J.L."/>
            <person name="Chapman J."/>
            <person name="Damasceno C.M."/>
            <person name="Dorrance A.E."/>
            <person name="Dou D."/>
            <person name="Dickerman A.W."/>
            <person name="Dubchak I.L."/>
            <person name="Garbelotto M."/>
            <person name="Gijzen M."/>
            <person name="Gordon S.G."/>
            <person name="Govers F."/>
            <person name="Grunwald N.J."/>
            <person name="Huang W."/>
            <person name="Ivors K.L."/>
            <person name="Jones R.W."/>
            <person name="Kamoun S."/>
            <person name="Krampis K."/>
            <person name="Lamour K.H."/>
            <person name="Lee M.K."/>
            <person name="McDonald W.H."/>
            <person name="Medina M."/>
            <person name="Meijer H.J."/>
            <person name="Nordberg E.K."/>
            <person name="Maclean D.J."/>
            <person name="Ospina-Giraldo M.D."/>
            <person name="Morris P.F."/>
            <person name="Phuntumart V."/>
            <person name="Putnam N.H."/>
            <person name="Rash S."/>
            <person name="Rose J.K."/>
            <person name="Sakihama Y."/>
            <person name="Salamov A.A."/>
            <person name="Savidor A."/>
            <person name="Scheuring C.F."/>
            <person name="Smith B.M."/>
            <person name="Sobral B.W."/>
            <person name="Terry A."/>
            <person name="Torto-Alalibo T.A."/>
            <person name="Win J."/>
            <person name="Xu Z."/>
            <person name="Zhang H."/>
            <person name="Grigoriev I.V."/>
            <person name="Rokhsar D.S."/>
            <person name="Boore J.L."/>
        </authorList>
    </citation>
    <scope>NUCLEOTIDE SEQUENCE [LARGE SCALE GENOMIC DNA]</scope>
    <source>
        <strain evidence="1 2">P6497</strain>
    </source>
</reference>
<dbReference type="EMBL" id="JH159157">
    <property type="protein sequence ID" value="EGZ12219.1"/>
    <property type="molecule type" value="Genomic_DNA"/>
</dbReference>
<accession>G4ZVI0</accession>
<organism evidence="1 2">
    <name type="scientific">Phytophthora sojae (strain P6497)</name>
    <name type="common">Soybean stem and root rot agent</name>
    <name type="synonym">Phytophthora megasperma f. sp. glycines</name>
    <dbReference type="NCBI Taxonomy" id="1094619"/>
    <lineage>
        <taxon>Eukaryota</taxon>
        <taxon>Sar</taxon>
        <taxon>Stramenopiles</taxon>
        <taxon>Oomycota</taxon>
        <taxon>Peronosporomycetes</taxon>
        <taxon>Peronosporales</taxon>
        <taxon>Peronosporaceae</taxon>
        <taxon>Phytophthora</taxon>
    </lineage>
</organism>
<evidence type="ECO:0000313" key="2">
    <source>
        <dbReference type="Proteomes" id="UP000002640"/>
    </source>
</evidence>
<keyword evidence="2" id="KW-1185">Reference proteome</keyword>
<sequence>MNTNFIPNEDVEIIFDDDFFSDSKSDCGESNINVFSDSDEYLMSAKDYLYEIECKLTQYCPLRSAHGDGFFIRINLIKEIHSNMTVAKLQHNQRFQEEIAEELVLTTMHPCRIQDQMNRFDDIEQYFTAMRY</sequence>
<dbReference type="AlphaFoldDB" id="G4ZVI0"/>
<protein>
    <submittedName>
        <fullName evidence="1">Uncharacterized protein</fullName>
    </submittedName>
</protein>
<dbReference type="Proteomes" id="UP000002640">
    <property type="component" value="Unassembled WGS sequence"/>
</dbReference>
<dbReference type="RefSeq" id="XP_009532552.1">
    <property type="nucleotide sequence ID" value="XM_009534257.1"/>
</dbReference>
<name>G4ZVI0_PHYSP</name>